<name>A0A8H7P216_9APHY</name>
<dbReference type="EMBL" id="JADOXO010000096">
    <property type="protein sequence ID" value="KAF9813988.1"/>
    <property type="molecule type" value="Genomic_DNA"/>
</dbReference>
<dbReference type="Proteomes" id="UP000639403">
    <property type="component" value="Unassembled WGS sequence"/>
</dbReference>
<proteinExistence type="predicted"/>
<evidence type="ECO:0000313" key="3">
    <source>
        <dbReference type="Proteomes" id="UP000639403"/>
    </source>
</evidence>
<feature type="region of interest" description="Disordered" evidence="1">
    <location>
        <begin position="322"/>
        <end position="342"/>
    </location>
</feature>
<evidence type="ECO:0008006" key="4">
    <source>
        <dbReference type="Google" id="ProtNLM"/>
    </source>
</evidence>
<comment type="caution">
    <text evidence="2">The sequence shown here is derived from an EMBL/GenBank/DDBJ whole genome shotgun (WGS) entry which is preliminary data.</text>
</comment>
<reference evidence="2" key="2">
    <citation type="journal article" name="Front. Microbiol.">
        <title>Degradative Capacity of Two Strains of Rhodonia placenta: From Phenotype to Genotype.</title>
        <authorList>
            <person name="Kolle M."/>
            <person name="Horta M.A.C."/>
            <person name="Nowrousian M."/>
            <person name="Ohm R.A."/>
            <person name="Benz J.P."/>
            <person name="Pilgard A."/>
        </authorList>
    </citation>
    <scope>NUCLEOTIDE SEQUENCE</scope>
    <source>
        <strain evidence="2">FPRL280</strain>
    </source>
</reference>
<dbReference type="AlphaFoldDB" id="A0A8H7P216"/>
<evidence type="ECO:0000313" key="2">
    <source>
        <dbReference type="EMBL" id="KAF9813988.1"/>
    </source>
</evidence>
<gene>
    <name evidence="2" type="ORF">IEO21_05359</name>
</gene>
<reference evidence="2" key="1">
    <citation type="submission" date="2020-11" db="EMBL/GenBank/DDBJ databases">
        <authorList>
            <person name="Koelle M."/>
            <person name="Horta M.A.C."/>
            <person name="Nowrousian M."/>
            <person name="Ohm R.A."/>
            <person name="Benz P."/>
            <person name="Pilgard A."/>
        </authorList>
    </citation>
    <scope>NUCLEOTIDE SEQUENCE</scope>
    <source>
        <strain evidence="2">FPRL280</strain>
    </source>
</reference>
<sequence>MVSPLEALPPELYTDILSQIPLEYLQETTYSLVRAVPRSPVPQYHLFHYVRLKRSHQVFKLYSHLRKSPDHVSLIRYFALESWEVSDAWVVNNLIALLRNVSGLRLFIGPNYSPEHLEEMFEKPIEELESISLRFRPYVQKATYYHFLKGAYFDSTLEAFSRWPVARLHALSIIQDPLDPLKAPTHFAQPLVFFRLDPLSTLVCSPLLENLLHFRLRIPARQPTRFLYTTPKALPSVETLDLSTCGMSLADVEGVLARFTRIRTLVLDQCHIVIPRADVQHDDGLWYWAILGKAMAAASHKAAKDREKALKTWLEAHNAHLAGNAPAPEPAQMRQRRPRRGRRGLATATISLRNSPPWDPAPIPAIPPGQLPPGATVGQIQRIRVLPSKPSIVSFTATAPVLFGPDKHEAIRTEFERGWAEGIALLHAVFRRIKASWDNGMRVMKFDDDVVDSEVGFAGLVDVDDAEDFELETIEFNERAPSQCPVLCLAGPRRNKHHVPGCGHEVGWDIWGDEL</sequence>
<accession>A0A8H7P216</accession>
<organism evidence="2 3">
    <name type="scientific">Rhodonia placenta</name>
    <dbReference type="NCBI Taxonomy" id="104341"/>
    <lineage>
        <taxon>Eukaryota</taxon>
        <taxon>Fungi</taxon>
        <taxon>Dikarya</taxon>
        <taxon>Basidiomycota</taxon>
        <taxon>Agaricomycotina</taxon>
        <taxon>Agaricomycetes</taxon>
        <taxon>Polyporales</taxon>
        <taxon>Adustoporiaceae</taxon>
        <taxon>Rhodonia</taxon>
    </lineage>
</organism>
<evidence type="ECO:0000256" key="1">
    <source>
        <dbReference type="SAM" id="MobiDB-lite"/>
    </source>
</evidence>
<protein>
    <recommendedName>
        <fullName evidence="4">F-box domain-containing protein</fullName>
    </recommendedName>
</protein>